<keyword evidence="2" id="KW-0963">Cytoplasm</keyword>
<evidence type="ECO:0000256" key="5">
    <source>
        <dbReference type="SAM" id="Coils"/>
    </source>
</evidence>
<dbReference type="PANTHER" id="PTHR18902:SF25">
    <property type="entry name" value="GRIP AND COILED-COIL DOMAIN-CONTAINING PROTEIN 2"/>
    <property type="match status" value="1"/>
</dbReference>
<accession>A0ABR3MVR2</accession>
<organism evidence="7 8">
    <name type="scientific">Cirrhinus molitorella</name>
    <name type="common">mud carp</name>
    <dbReference type="NCBI Taxonomy" id="172907"/>
    <lineage>
        <taxon>Eukaryota</taxon>
        <taxon>Metazoa</taxon>
        <taxon>Chordata</taxon>
        <taxon>Craniata</taxon>
        <taxon>Vertebrata</taxon>
        <taxon>Euteleostomi</taxon>
        <taxon>Actinopterygii</taxon>
        <taxon>Neopterygii</taxon>
        <taxon>Teleostei</taxon>
        <taxon>Ostariophysi</taxon>
        <taxon>Cypriniformes</taxon>
        <taxon>Cyprinidae</taxon>
        <taxon>Labeoninae</taxon>
        <taxon>Labeonini</taxon>
        <taxon>Cirrhinus</taxon>
    </lineage>
</organism>
<proteinExistence type="predicted"/>
<protein>
    <recommendedName>
        <fullName evidence="9">GRIP and coiled-coil domain containing 2</fullName>
    </recommendedName>
</protein>
<dbReference type="EMBL" id="JAYMGO010000009">
    <property type="protein sequence ID" value="KAL1268729.1"/>
    <property type="molecule type" value="Genomic_DNA"/>
</dbReference>
<evidence type="ECO:0000256" key="2">
    <source>
        <dbReference type="ARBA" id="ARBA00022490"/>
    </source>
</evidence>
<feature type="region of interest" description="Disordered" evidence="6">
    <location>
        <begin position="1"/>
        <end position="24"/>
    </location>
</feature>
<keyword evidence="8" id="KW-1185">Reference proteome</keyword>
<feature type="coiled-coil region" evidence="5">
    <location>
        <begin position="71"/>
        <end position="105"/>
    </location>
</feature>
<keyword evidence="4 5" id="KW-0175">Coiled coil</keyword>
<dbReference type="InterPro" id="IPR051841">
    <property type="entry name" value="MT-Golgi_org_protein"/>
</dbReference>
<name>A0ABR3MVR2_9TELE</name>
<sequence length="107" mass="12014">MEDTNPESVASPAGQSSGKSKLDTLSKEDLIKFAKKQIVAMQKIKSKCTDLEKQVEELKHPPSDTSDSSVIQELTERMDSVLLEKAESQQSLMLLRKEHEELKKQAQ</sequence>
<dbReference type="PANTHER" id="PTHR18902">
    <property type="entry name" value="NUCLEAR MITOTIC APPARATUS PROTEIN 1-RELATED"/>
    <property type="match status" value="1"/>
</dbReference>
<evidence type="ECO:0000256" key="1">
    <source>
        <dbReference type="ARBA" id="ARBA00004496"/>
    </source>
</evidence>
<evidence type="ECO:0008006" key="9">
    <source>
        <dbReference type="Google" id="ProtNLM"/>
    </source>
</evidence>
<gene>
    <name evidence="7" type="ORF">QQF64_034092</name>
</gene>
<evidence type="ECO:0000313" key="7">
    <source>
        <dbReference type="EMBL" id="KAL1268729.1"/>
    </source>
</evidence>
<comment type="subcellular location">
    <subcellularLocation>
        <location evidence="1">Cytoplasm</location>
    </subcellularLocation>
</comment>
<evidence type="ECO:0000256" key="6">
    <source>
        <dbReference type="SAM" id="MobiDB-lite"/>
    </source>
</evidence>
<dbReference type="Proteomes" id="UP001558613">
    <property type="component" value="Unassembled WGS sequence"/>
</dbReference>
<reference evidence="7 8" key="1">
    <citation type="submission" date="2023-09" db="EMBL/GenBank/DDBJ databases">
        <authorList>
            <person name="Wang M."/>
        </authorList>
    </citation>
    <scope>NUCLEOTIDE SEQUENCE [LARGE SCALE GENOMIC DNA]</scope>
    <source>
        <strain evidence="7">GT-2023</strain>
        <tissue evidence="7">Liver</tissue>
    </source>
</reference>
<evidence type="ECO:0000313" key="8">
    <source>
        <dbReference type="Proteomes" id="UP001558613"/>
    </source>
</evidence>
<evidence type="ECO:0000256" key="4">
    <source>
        <dbReference type="ARBA" id="ARBA00023054"/>
    </source>
</evidence>
<comment type="caution">
    <text evidence="7">The sequence shown here is derived from an EMBL/GenBank/DDBJ whole genome shotgun (WGS) entry which is preliminary data.</text>
</comment>
<keyword evidence="3" id="KW-0597">Phosphoprotein</keyword>
<evidence type="ECO:0000256" key="3">
    <source>
        <dbReference type="ARBA" id="ARBA00022553"/>
    </source>
</evidence>